<organism evidence="2 3">
    <name type="scientific">Leucothrix pacifica</name>
    <dbReference type="NCBI Taxonomy" id="1247513"/>
    <lineage>
        <taxon>Bacteria</taxon>
        <taxon>Pseudomonadati</taxon>
        <taxon>Pseudomonadota</taxon>
        <taxon>Gammaproteobacteria</taxon>
        <taxon>Thiotrichales</taxon>
        <taxon>Thiotrichaceae</taxon>
        <taxon>Leucothrix</taxon>
    </lineage>
</organism>
<dbReference type="EMBL" id="QGKM01000020">
    <property type="protein sequence ID" value="PWQ97968.1"/>
    <property type="molecule type" value="Genomic_DNA"/>
</dbReference>
<feature type="domain" description="Putative DNA-binding" evidence="1">
    <location>
        <begin position="44"/>
        <end position="135"/>
    </location>
</feature>
<comment type="caution">
    <text evidence="2">The sequence shown here is derived from an EMBL/GenBank/DDBJ whole genome shotgun (WGS) entry which is preliminary data.</text>
</comment>
<gene>
    <name evidence="2" type="ORF">DKW60_09080</name>
</gene>
<reference evidence="2 3" key="1">
    <citation type="submission" date="2018-05" db="EMBL/GenBank/DDBJ databases">
        <title>Leucothrix arctica sp. nov., isolated from Arctic seawater.</title>
        <authorList>
            <person name="Choi A."/>
            <person name="Baek K."/>
        </authorList>
    </citation>
    <scope>NUCLEOTIDE SEQUENCE [LARGE SCALE GENOMIC DNA]</scope>
    <source>
        <strain evidence="2 3">JCM 18388</strain>
    </source>
</reference>
<dbReference type="Gene3D" id="1.10.150.690">
    <property type="entry name" value="DUF2063"/>
    <property type="match status" value="1"/>
</dbReference>
<evidence type="ECO:0000313" key="2">
    <source>
        <dbReference type="EMBL" id="PWQ97968.1"/>
    </source>
</evidence>
<dbReference type="OrthoDB" id="4146344at2"/>
<name>A0A317CHE1_9GAMM</name>
<evidence type="ECO:0000259" key="1">
    <source>
        <dbReference type="Pfam" id="PF09836"/>
    </source>
</evidence>
<proteinExistence type="predicted"/>
<protein>
    <recommendedName>
        <fullName evidence="1">Putative DNA-binding domain-containing protein</fullName>
    </recommendedName>
</protein>
<evidence type="ECO:0000313" key="3">
    <source>
        <dbReference type="Proteomes" id="UP000245539"/>
    </source>
</evidence>
<keyword evidence="3" id="KW-1185">Reference proteome</keyword>
<dbReference type="InterPro" id="IPR044922">
    <property type="entry name" value="DUF2063_N_sf"/>
</dbReference>
<dbReference type="AlphaFoldDB" id="A0A317CHE1"/>
<dbReference type="InterPro" id="IPR018640">
    <property type="entry name" value="DUF2063"/>
</dbReference>
<dbReference type="Proteomes" id="UP000245539">
    <property type="component" value="Unassembled WGS sequence"/>
</dbReference>
<accession>A0A317CHE1</accession>
<dbReference type="Pfam" id="PF09836">
    <property type="entry name" value="DUF2063"/>
    <property type="match status" value="1"/>
</dbReference>
<sequence>MVRFRPLLSETTTYHLSTNWNANDKPCWRQSMDKHPNTPLASEQQDMSANIYAGNAPDQLDGWRCSVRIPKDVALGIYQRNLHGGVAQHLQAHFPVAHAYLGEQGYRFICAQYLKESPPDQPLFTLYAAHFPGFLLEYGEQHPQQAIWSVLARLAQIDFFHHNAFCEGQQIEVEERFYQLWLALRRIMDEEGDSPSHGLYQRLDLHPERYQDESRLITLVTFWKDDELFFMES</sequence>